<dbReference type="AlphaFoldDB" id="A0A1X2HRQ5"/>
<dbReference type="EMBL" id="MCGN01000001">
    <property type="protein sequence ID" value="ORZ02154.1"/>
    <property type="molecule type" value="Genomic_DNA"/>
</dbReference>
<evidence type="ECO:0000256" key="2">
    <source>
        <dbReference type="ARBA" id="ARBA00022801"/>
    </source>
</evidence>
<protein>
    <submittedName>
        <fullName evidence="4">Alpha/beta hydrolase fold-domain-containing protein</fullName>
    </submittedName>
</protein>
<dbReference type="PROSITE" id="PS01173">
    <property type="entry name" value="LIPASE_GDXG_HIS"/>
    <property type="match status" value="1"/>
</dbReference>
<dbReference type="PANTHER" id="PTHR48081:SF8">
    <property type="entry name" value="ALPHA_BETA HYDROLASE FOLD-3 DOMAIN-CONTAINING PROTEIN-RELATED"/>
    <property type="match status" value="1"/>
</dbReference>
<dbReference type="Gene3D" id="3.40.50.1820">
    <property type="entry name" value="alpha/beta hydrolase"/>
    <property type="match status" value="1"/>
</dbReference>
<dbReference type="InterPro" id="IPR050300">
    <property type="entry name" value="GDXG_lipolytic_enzyme"/>
</dbReference>
<dbReference type="Proteomes" id="UP000242180">
    <property type="component" value="Unassembled WGS sequence"/>
</dbReference>
<dbReference type="PANTHER" id="PTHR48081">
    <property type="entry name" value="AB HYDROLASE SUPERFAMILY PROTEIN C4A8.06C"/>
    <property type="match status" value="1"/>
</dbReference>
<dbReference type="SUPFAM" id="SSF53474">
    <property type="entry name" value="alpha/beta-Hydrolases"/>
    <property type="match status" value="1"/>
</dbReference>
<dbReference type="STRING" id="13706.A0A1X2HRQ5"/>
<dbReference type="OMA" id="NLCVRGN"/>
<keyword evidence="2 4" id="KW-0378">Hydrolase</keyword>
<dbReference type="Pfam" id="PF07859">
    <property type="entry name" value="Abhydrolase_3"/>
    <property type="match status" value="1"/>
</dbReference>
<proteinExistence type="inferred from homology"/>
<keyword evidence="5" id="KW-1185">Reference proteome</keyword>
<dbReference type="FunCoup" id="A0A1X2HRQ5">
    <property type="interactions" value="94"/>
</dbReference>
<dbReference type="GO" id="GO:0016787">
    <property type="term" value="F:hydrolase activity"/>
    <property type="evidence" value="ECO:0007669"/>
    <property type="project" value="UniProtKB-KW"/>
</dbReference>
<evidence type="ECO:0000256" key="1">
    <source>
        <dbReference type="ARBA" id="ARBA00010515"/>
    </source>
</evidence>
<dbReference type="InParanoid" id="A0A1X2HRQ5"/>
<organism evidence="4 5">
    <name type="scientific">Syncephalastrum racemosum</name>
    <name type="common">Filamentous fungus</name>
    <dbReference type="NCBI Taxonomy" id="13706"/>
    <lineage>
        <taxon>Eukaryota</taxon>
        <taxon>Fungi</taxon>
        <taxon>Fungi incertae sedis</taxon>
        <taxon>Mucoromycota</taxon>
        <taxon>Mucoromycotina</taxon>
        <taxon>Mucoromycetes</taxon>
        <taxon>Mucorales</taxon>
        <taxon>Syncephalastraceae</taxon>
        <taxon>Syncephalastrum</taxon>
    </lineage>
</organism>
<name>A0A1X2HRQ5_SYNRA</name>
<comment type="similarity">
    <text evidence="1">Belongs to the 'GDXG' lipolytic enzyme family.</text>
</comment>
<accession>A0A1X2HRQ5</accession>
<gene>
    <name evidence="4" type="ORF">BCR43DRAFT_481101</name>
</gene>
<evidence type="ECO:0000313" key="5">
    <source>
        <dbReference type="Proteomes" id="UP000242180"/>
    </source>
</evidence>
<dbReference type="InterPro" id="IPR013094">
    <property type="entry name" value="AB_hydrolase_3"/>
</dbReference>
<sequence>MTKGDGRFPIHPVYAAAFELRKKAPPIDTITVEQLRTYADKRLEQANIPLPEVIVEDRMIDSGDKQIELTLLRPLGTEDKVLPVLMYLHGGGWVFGSKHTHAKVIRDLCIKAHVAVVFVDYSLSPEHQFPVALEDCYNALQWIVANAGTIKVNAEQIAVGGDSAGGNLSTTLSILAKERGQNHLIKTQIMVYPATAASHADYESYELFGQGDYALSMREIKHFGGAYFPVPPPELNNKLATPMLATIEELKGLPPAVVITAESDVLRDEGEAYARRLTEAGVPVAAMRMIGAVHGYITVPVETPVYKQTIALISQHINDTFSSV</sequence>
<dbReference type="OrthoDB" id="408631at2759"/>
<evidence type="ECO:0000313" key="4">
    <source>
        <dbReference type="EMBL" id="ORZ02154.1"/>
    </source>
</evidence>
<reference evidence="4 5" key="1">
    <citation type="submission" date="2016-07" db="EMBL/GenBank/DDBJ databases">
        <title>Pervasive Adenine N6-methylation of Active Genes in Fungi.</title>
        <authorList>
            <consortium name="DOE Joint Genome Institute"/>
            <person name="Mondo S.J."/>
            <person name="Dannebaum R.O."/>
            <person name="Kuo R.C."/>
            <person name="Labutti K."/>
            <person name="Haridas S."/>
            <person name="Kuo A."/>
            <person name="Salamov A."/>
            <person name="Ahrendt S.R."/>
            <person name="Lipzen A."/>
            <person name="Sullivan W."/>
            <person name="Andreopoulos W.B."/>
            <person name="Clum A."/>
            <person name="Lindquist E."/>
            <person name="Daum C."/>
            <person name="Ramamoorthy G.K."/>
            <person name="Gryganskyi A."/>
            <person name="Culley D."/>
            <person name="Magnuson J.K."/>
            <person name="James T.Y."/>
            <person name="O'Malley M.A."/>
            <person name="Stajich J.E."/>
            <person name="Spatafora J.W."/>
            <person name="Visel A."/>
            <person name="Grigoriev I.V."/>
        </authorList>
    </citation>
    <scope>NUCLEOTIDE SEQUENCE [LARGE SCALE GENOMIC DNA]</scope>
    <source>
        <strain evidence="4 5">NRRL 2496</strain>
    </source>
</reference>
<comment type="caution">
    <text evidence="4">The sequence shown here is derived from an EMBL/GenBank/DDBJ whole genome shotgun (WGS) entry which is preliminary data.</text>
</comment>
<evidence type="ECO:0000259" key="3">
    <source>
        <dbReference type="Pfam" id="PF07859"/>
    </source>
</evidence>
<dbReference type="InterPro" id="IPR029058">
    <property type="entry name" value="AB_hydrolase_fold"/>
</dbReference>
<feature type="domain" description="Alpha/beta hydrolase fold-3" evidence="3">
    <location>
        <begin position="85"/>
        <end position="297"/>
    </location>
</feature>
<dbReference type="InterPro" id="IPR002168">
    <property type="entry name" value="Lipase_GDXG_HIS_AS"/>
</dbReference>